<evidence type="ECO:0000313" key="3">
    <source>
        <dbReference type="Proteomes" id="UP001597237"/>
    </source>
</evidence>
<reference evidence="3" key="1">
    <citation type="journal article" date="2019" name="Int. J. Syst. Evol. Microbiol.">
        <title>The Global Catalogue of Microorganisms (GCM) 10K type strain sequencing project: providing services to taxonomists for standard genome sequencing and annotation.</title>
        <authorList>
            <consortium name="The Broad Institute Genomics Platform"/>
            <consortium name="The Broad Institute Genome Sequencing Center for Infectious Disease"/>
            <person name="Wu L."/>
            <person name="Ma J."/>
        </authorList>
    </citation>
    <scope>NUCLEOTIDE SEQUENCE [LARGE SCALE GENOMIC DNA]</scope>
    <source>
        <strain evidence="3">DFY28</strain>
    </source>
</reference>
<accession>A0ABW4MYN0</accession>
<comment type="caution">
    <text evidence="2">The sequence shown here is derived from an EMBL/GenBank/DDBJ whole genome shotgun (WGS) entry which is preliminary data.</text>
</comment>
<keyword evidence="1" id="KW-0732">Signal</keyword>
<dbReference type="PROSITE" id="PS51257">
    <property type="entry name" value="PROKAR_LIPOPROTEIN"/>
    <property type="match status" value="1"/>
</dbReference>
<dbReference type="Proteomes" id="UP001597237">
    <property type="component" value="Unassembled WGS sequence"/>
</dbReference>
<name>A0ABW4MYN0_9CAUL</name>
<dbReference type="RefSeq" id="WP_377282590.1">
    <property type="nucleotide sequence ID" value="NZ_JBHRSI010000007.1"/>
</dbReference>
<evidence type="ECO:0000256" key="1">
    <source>
        <dbReference type="SAM" id="SignalP"/>
    </source>
</evidence>
<evidence type="ECO:0008006" key="4">
    <source>
        <dbReference type="Google" id="ProtNLM"/>
    </source>
</evidence>
<keyword evidence="3" id="KW-1185">Reference proteome</keyword>
<organism evidence="2 3">
    <name type="scientific">Phenylobacterium terrae</name>
    <dbReference type="NCBI Taxonomy" id="2665495"/>
    <lineage>
        <taxon>Bacteria</taxon>
        <taxon>Pseudomonadati</taxon>
        <taxon>Pseudomonadota</taxon>
        <taxon>Alphaproteobacteria</taxon>
        <taxon>Caulobacterales</taxon>
        <taxon>Caulobacteraceae</taxon>
        <taxon>Phenylobacterium</taxon>
    </lineage>
</organism>
<proteinExistence type="predicted"/>
<sequence length="169" mass="17587">MRSKPHWPLVAALLTASALAACERQEQPAPPPPAAEAPAPEGPWRLEASATAGSALVFADADGVERLRLICRRGPAEFVVQAADVQPIGSEERFTLGFGDQLFTLVADVSSGLPFVEAKAPLTPELIGRLRGGQPIAANYGATNLGPHPAPEGEVGEAFARACEQALTS</sequence>
<feature type="signal peptide" evidence="1">
    <location>
        <begin position="1"/>
        <end position="20"/>
    </location>
</feature>
<dbReference type="EMBL" id="JBHUEY010000001">
    <property type="protein sequence ID" value="MFD1782883.1"/>
    <property type="molecule type" value="Genomic_DNA"/>
</dbReference>
<evidence type="ECO:0000313" key="2">
    <source>
        <dbReference type="EMBL" id="MFD1782883.1"/>
    </source>
</evidence>
<protein>
    <recommendedName>
        <fullName evidence="4">Lipoprotein</fullName>
    </recommendedName>
</protein>
<gene>
    <name evidence="2" type="ORF">ACFSC0_05720</name>
</gene>
<feature type="chain" id="PRO_5047226906" description="Lipoprotein" evidence="1">
    <location>
        <begin position="21"/>
        <end position="169"/>
    </location>
</feature>